<keyword evidence="2" id="KW-1185">Reference proteome</keyword>
<evidence type="ECO:0000313" key="2">
    <source>
        <dbReference type="Proteomes" id="UP000295726"/>
    </source>
</evidence>
<protein>
    <submittedName>
        <fullName evidence="1">Uncharacterized protein</fullName>
    </submittedName>
</protein>
<proteinExistence type="predicted"/>
<dbReference type="AlphaFoldDB" id="A0A4R3JZN9"/>
<dbReference type="EMBL" id="SLZZ01000036">
    <property type="protein sequence ID" value="TCS74681.1"/>
    <property type="molecule type" value="Genomic_DNA"/>
</dbReference>
<dbReference type="Proteomes" id="UP000295726">
    <property type="component" value="Unassembled WGS sequence"/>
</dbReference>
<sequence>MIYVTIIMKWKYHTQKQLAGINYTDNNKWRRAPFIKY</sequence>
<gene>
    <name evidence="1" type="ORF">EDD59_13624</name>
</gene>
<accession>A0A4R3JZN9</accession>
<reference evidence="1 2" key="1">
    <citation type="submission" date="2019-03" db="EMBL/GenBank/DDBJ databases">
        <title>Genomic Encyclopedia of Type Strains, Phase IV (KMG-IV): sequencing the most valuable type-strain genomes for metagenomic binning, comparative biology and taxonomic classification.</title>
        <authorList>
            <person name="Goeker M."/>
        </authorList>
    </citation>
    <scope>NUCLEOTIDE SEQUENCE [LARGE SCALE GENOMIC DNA]</scope>
    <source>
        <strain evidence="1 2">DSM 29489</strain>
    </source>
</reference>
<comment type="caution">
    <text evidence="1">The sequence shown here is derived from an EMBL/GenBank/DDBJ whole genome shotgun (WGS) entry which is preliminary data.</text>
</comment>
<name>A0A4R3JZN9_9FIRM</name>
<organism evidence="1 2">
    <name type="scientific">Muricomes intestini</name>
    <dbReference type="NCBI Taxonomy" id="1796634"/>
    <lineage>
        <taxon>Bacteria</taxon>
        <taxon>Bacillati</taxon>
        <taxon>Bacillota</taxon>
        <taxon>Clostridia</taxon>
        <taxon>Lachnospirales</taxon>
        <taxon>Lachnospiraceae</taxon>
        <taxon>Muricomes</taxon>
    </lineage>
</organism>
<evidence type="ECO:0000313" key="1">
    <source>
        <dbReference type="EMBL" id="TCS74681.1"/>
    </source>
</evidence>